<dbReference type="Proteomes" id="UP000095281">
    <property type="component" value="Unplaced"/>
</dbReference>
<dbReference type="InterPro" id="IPR011009">
    <property type="entry name" value="Kinase-like_dom_sf"/>
</dbReference>
<accession>A0A1I8B209</accession>
<dbReference type="SUPFAM" id="SSF56112">
    <property type="entry name" value="Protein kinase-like (PK-like)"/>
    <property type="match status" value="1"/>
</dbReference>
<reference evidence="2" key="1">
    <citation type="submission" date="2016-11" db="UniProtKB">
        <authorList>
            <consortium name="WormBaseParasite"/>
        </authorList>
    </citation>
    <scope>IDENTIFICATION</scope>
</reference>
<organism evidence="1 2">
    <name type="scientific">Meloidogyne hapla</name>
    <name type="common">Root-knot nematode worm</name>
    <dbReference type="NCBI Taxonomy" id="6305"/>
    <lineage>
        <taxon>Eukaryota</taxon>
        <taxon>Metazoa</taxon>
        <taxon>Ecdysozoa</taxon>
        <taxon>Nematoda</taxon>
        <taxon>Chromadorea</taxon>
        <taxon>Rhabditida</taxon>
        <taxon>Tylenchina</taxon>
        <taxon>Tylenchomorpha</taxon>
        <taxon>Tylenchoidea</taxon>
        <taxon>Meloidogynidae</taxon>
        <taxon>Meloidogyninae</taxon>
        <taxon>Meloidogyne</taxon>
    </lineage>
</organism>
<dbReference type="WBParaSite" id="MhA1_Contig1201.frz3.gene5">
    <property type="protein sequence ID" value="MhA1_Contig1201.frz3.gene5"/>
    <property type="gene ID" value="MhA1_Contig1201.frz3.gene5"/>
</dbReference>
<protein>
    <submittedName>
        <fullName evidence="2">Protein kinase domain-containing protein</fullName>
    </submittedName>
</protein>
<dbReference type="Gene3D" id="1.10.510.10">
    <property type="entry name" value="Transferase(Phosphotransferase) domain 1"/>
    <property type="match status" value="1"/>
</dbReference>
<keyword evidence="1" id="KW-1185">Reference proteome</keyword>
<dbReference type="AlphaFoldDB" id="A0A1I8B209"/>
<sequence>MFICAVRALEQFHKHGIHNDINAKNFVIPYNHNLNTPLESCKLIDFNKSVLNSDQRTIEFYRACTQNKANNRPNAQSIHNFLKGEYNLF</sequence>
<proteinExistence type="predicted"/>
<evidence type="ECO:0000313" key="1">
    <source>
        <dbReference type="Proteomes" id="UP000095281"/>
    </source>
</evidence>
<name>A0A1I8B209_MELHA</name>
<evidence type="ECO:0000313" key="2">
    <source>
        <dbReference type="WBParaSite" id="MhA1_Contig1201.frz3.gene5"/>
    </source>
</evidence>